<dbReference type="AlphaFoldDB" id="A0A915KSR1"/>
<dbReference type="Proteomes" id="UP000887565">
    <property type="component" value="Unplaced"/>
</dbReference>
<protein>
    <submittedName>
        <fullName evidence="2">Uncharacterized protein</fullName>
    </submittedName>
</protein>
<reference evidence="2" key="1">
    <citation type="submission" date="2022-11" db="UniProtKB">
        <authorList>
            <consortium name="WormBaseParasite"/>
        </authorList>
    </citation>
    <scope>IDENTIFICATION</scope>
</reference>
<name>A0A915KSR1_ROMCU</name>
<dbReference type="WBParaSite" id="nRc.2.0.1.t41150-RA">
    <property type="protein sequence ID" value="nRc.2.0.1.t41150-RA"/>
    <property type="gene ID" value="nRc.2.0.1.g41150"/>
</dbReference>
<sequence>MESAFGEHMIKCVILEENGNDQCIIGTDFLLKPDIHAISNFKENYIEIRGVKLRLKVIASVGPQMELFLNASNDNILEEIPKEEQVSFYDNKSNIFSQPEEIKVQQPIRQA</sequence>
<evidence type="ECO:0000313" key="2">
    <source>
        <dbReference type="WBParaSite" id="nRc.2.0.1.t41150-RA"/>
    </source>
</evidence>
<keyword evidence="1" id="KW-1185">Reference proteome</keyword>
<evidence type="ECO:0000313" key="1">
    <source>
        <dbReference type="Proteomes" id="UP000887565"/>
    </source>
</evidence>
<accession>A0A915KSR1</accession>
<proteinExistence type="predicted"/>
<organism evidence="1 2">
    <name type="scientific">Romanomermis culicivorax</name>
    <name type="common">Nematode worm</name>
    <dbReference type="NCBI Taxonomy" id="13658"/>
    <lineage>
        <taxon>Eukaryota</taxon>
        <taxon>Metazoa</taxon>
        <taxon>Ecdysozoa</taxon>
        <taxon>Nematoda</taxon>
        <taxon>Enoplea</taxon>
        <taxon>Dorylaimia</taxon>
        <taxon>Mermithida</taxon>
        <taxon>Mermithoidea</taxon>
        <taxon>Mermithidae</taxon>
        <taxon>Romanomermis</taxon>
    </lineage>
</organism>